<evidence type="ECO:0000313" key="4">
    <source>
        <dbReference type="Proteomes" id="UP001482620"/>
    </source>
</evidence>
<name>A0ABV0V9A9_9TELE</name>
<evidence type="ECO:0000256" key="1">
    <source>
        <dbReference type="SAM" id="MobiDB-lite"/>
    </source>
</evidence>
<feature type="chain" id="PRO_5047103958" evidence="2">
    <location>
        <begin position="22"/>
        <end position="132"/>
    </location>
</feature>
<evidence type="ECO:0000313" key="3">
    <source>
        <dbReference type="EMBL" id="MEQ2253295.1"/>
    </source>
</evidence>
<feature type="signal peptide" evidence="2">
    <location>
        <begin position="1"/>
        <end position="21"/>
    </location>
</feature>
<accession>A0ABV0V9A9</accession>
<keyword evidence="2" id="KW-0732">Signal</keyword>
<feature type="region of interest" description="Disordered" evidence="1">
    <location>
        <begin position="105"/>
        <end position="132"/>
    </location>
</feature>
<sequence length="132" mass="15244">MYISVVHHAVVLMFLWHMANQNSFREISDKCDVPHSSAHRIILEVLNTICTMEPTFISWPNAWHQLKQTSKGTPRSIMEDTRIDTVVRIIMAASFLHNFGASETCQENQHGCPKQERTQVQTGRQRQRGELK</sequence>
<gene>
    <name evidence="3" type="ORF">ILYODFUR_030648</name>
</gene>
<keyword evidence="4" id="KW-1185">Reference proteome</keyword>
<comment type="caution">
    <text evidence="3">The sequence shown here is derived from an EMBL/GenBank/DDBJ whole genome shotgun (WGS) entry which is preliminary data.</text>
</comment>
<organism evidence="3 4">
    <name type="scientific">Ilyodon furcidens</name>
    <name type="common">goldbreast splitfin</name>
    <dbReference type="NCBI Taxonomy" id="33524"/>
    <lineage>
        <taxon>Eukaryota</taxon>
        <taxon>Metazoa</taxon>
        <taxon>Chordata</taxon>
        <taxon>Craniata</taxon>
        <taxon>Vertebrata</taxon>
        <taxon>Euteleostomi</taxon>
        <taxon>Actinopterygii</taxon>
        <taxon>Neopterygii</taxon>
        <taxon>Teleostei</taxon>
        <taxon>Neoteleostei</taxon>
        <taxon>Acanthomorphata</taxon>
        <taxon>Ovalentaria</taxon>
        <taxon>Atherinomorphae</taxon>
        <taxon>Cyprinodontiformes</taxon>
        <taxon>Goodeidae</taxon>
        <taxon>Ilyodon</taxon>
    </lineage>
</organism>
<evidence type="ECO:0000256" key="2">
    <source>
        <dbReference type="SAM" id="SignalP"/>
    </source>
</evidence>
<proteinExistence type="predicted"/>
<dbReference type="Proteomes" id="UP001482620">
    <property type="component" value="Unassembled WGS sequence"/>
</dbReference>
<dbReference type="EMBL" id="JAHRIQ010097282">
    <property type="protein sequence ID" value="MEQ2253295.1"/>
    <property type="molecule type" value="Genomic_DNA"/>
</dbReference>
<reference evidence="3 4" key="1">
    <citation type="submission" date="2021-06" db="EMBL/GenBank/DDBJ databases">
        <authorList>
            <person name="Palmer J.M."/>
        </authorList>
    </citation>
    <scope>NUCLEOTIDE SEQUENCE [LARGE SCALE GENOMIC DNA]</scope>
    <source>
        <strain evidence="4">if_2019</strain>
        <tissue evidence="3">Muscle</tissue>
    </source>
</reference>
<protein>
    <submittedName>
        <fullName evidence="3">Uncharacterized protein</fullName>
    </submittedName>
</protein>